<keyword evidence="2" id="KW-1133">Transmembrane helix</keyword>
<dbReference type="EMBL" id="JMSN01000001">
    <property type="protein sequence ID" value="KDN53533.1"/>
    <property type="molecule type" value="Genomic_DNA"/>
</dbReference>
<accession>A0A066WLQ9</accession>
<feature type="transmembrane region" description="Helical" evidence="2">
    <location>
        <begin position="79"/>
        <end position="104"/>
    </location>
</feature>
<evidence type="ECO:0000256" key="2">
    <source>
        <dbReference type="SAM" id="Phobius"/>
    </source>
</evidence>
<keyword evidence="2" id="KW-0812">Transmembrane</keyword>
<keyword evidence="4" id="KW-1185">Reference proteome</keyword>
<comment type="caution">
    <text evidence="3">The sequence shown here is derived from an EMBL/GenBank/DDBJ whole genome shotgun (WGS) entry which is preliminary data.</text>
</comment>
<name>A0A066WLQ9_TILAU</name>
<gene>
    <name evidence="3" type="ORF">K437DRAFT_970</name>
</gene>
<reference evidence="3 4" key="1">
    <citation type="submission" date="2014-05" db="EMBL/GenBank/DDBJ databases">
        <title>Draft genome sequence of a rare smut relative, Tilletiaria anomala UBC 951.</title>
        <authorList>
            <consortium name="DOE Joint Genome Institute"/>
            <person name="Toome M."/>
            <person name="Kuo A."/>
            <person name="Henrissat B."/>
            <person name="Lipzen A."/>
            <person name="Tritt A."/>
            <person name="Yoshinaga Y."/>
            <person name="Zane M."/>
            <person name="Barry K."/>
            <person name="Grigoriev I.V."/>
            <person name="Spatafora J.W."/>
            <person name="Aimea M.C."/>
        </authorList>
    </citation>
    <scope>NUCLEOTIDE SEQUENCE [LARGE SCALE GENOMIC DNA]</scope>
    <source>
        <strain evidence="3 4">UBC 951</strain>
    </source>
</reference>
<dbReference type="Proteomes" id="UP000027361">
    <property type="component" value="Unassembled WGS sequence"/>
</dbReference>
<dbReference type="GeneID" id="25267977"/>
<evidence type="ECO:0000313" key="3">
    <source>
        <dbReference type="EMBL" id="KDN53533.1"/>
    </source>
</evidence>
<dbReference type="HOGENOM" id="CLU_1807565_0_0_1"/>
<proteinExistence type="predicted"/>
<dbReference type="InParanoid" id="A0A066WLQ9"/>
<feature type="region of interest" description="Disordered" evidence="1">
    <location>
        <begin position="1"/>
        <end position="47"/>
    </location>
</feature>
<sequence>MRMRMRMRMREEGAKASTQASFVRSRRNRGGRISSGRGQEGRRGSSVLKRRRCGYNMGREVGLVLLFGLREGWVKSLGLLLYTFLARISLFLMGVAMYSTLIVVGDADANAERTNTDLPIVAQTHASVAPSVLTQREKEHRKP</sequence>
<keyword evidence="2" id="KW-0472">Membrane</keyword>
<evidence type="ECO:0000313" key="4">
    <source>
        <dbReference type="Proteomes" id="UP000027361"/>
    </source>
</evidence>
<protein>
    <submittedName>
        <fullName evidence="3">Uncharacterized protein</fullName>
    </submittedName>
</protein>
<evidence type="ECO:0000256" key="1">
    <source>
        <dbReference type="SAM" id="MobiDB-lite"/>
    </source>
</evidence>
<dbReference type="RefSeq" id="XP_013246342.1">
    <property type="nucleotide sequence ID" value="XM_013390888.1"/>
</dbReference>
<dbReference type="AlphaFoldDB" id="A0A066WLQ9"/>
<organism evidence="3 4">
    <name type="scientific">Tilletiaria anomala (strain ATCC 24038 / CBS 436.72 / UBC 951)</name>
    <dbReference type="NCBI Taxonomy" id="1037660"/>
    <lineage>
        <taxon>Eukaryota</taxon>
        <taxon>Fungi</taxon>
        <taxon>Dikarya</taxon>
        <taxon>Basidiomycota</taxon>
        <taxon>Ustilaginomycotina</taxon>
        <taxon>Exobasidiomycetes</taxon>
        <taxon>Georgefischeriales</taxon>
        <taxon>Tilletiariaceae</taxon>
        <taxon>Tilletiaria</taxon>
    </lineage>
</organism>